<dbReference type="SMART" id="SM00179">
    <property type="entry name" value="EGF_CA"/>
    <property type="match status" value="17"/>
</dbReference>
<dbReference type="InterPro" id="IPR051022">
    <property type="entry name" value="Notch_Cell-Fate_Det"/>
</dbReference>
<protein>
    <submittedName>
        <fullName evidence="16">Neurogenic locus Notch protein</fullName>
    </submittedName>
</protein>
<feature type="disulfide bond" evidence="13">
    <location>
        <begin position="601"/>
        <end position="611"/>
    </location>
</feature>
<feature type="domain" description="EGF-like" evidence="14">
    <location>
        <begin position="1259"/>
        <end position="1295"/>
    </location>
</feature>
<name>K1RH78_MAGGI</name>
<feature type="disulfide bond" evidence="13">
    <location>
        <begin position="1323"/>
        <end position="1332"/>
    </location>
</feature>
<feature type="disulfide bond" evidence="13">
    <location>
        <begin position="1248"/>
        <end position="1257"/>
    </location>
</feature>
<dbReference type="PROSITE" id="PS01187">
    <property type="entry name" value="EGF_CA"/>
    <property type="match status" value="3"/>
</dbReference>
<feature type="domain" description="EGF-like" evidence="14">
    <location>
        <begin position="744"/>
        <end position="778"/>
    </location>
</feature>
<reference evidence="16" key="1">
    <citation type="journal article" date="2012" name="Nature">
        <title>The oyster genome reveals stress adaptation and complexity of shell formation.</title>
        <authorList>
            <person name="Zhang G."/>
            <person name="Fang X."/>
            <person name="Guo X."/>
            <person name="Li L."/>
            <person name="Luo R."/>
            <person name="Xu F."/>
            <person name="Yang P."/>
            <person name="Zhang L."/>
            <person name="Wang X."/>
            <person name="Qi H."/>
            <person name="Xiong Z."/>
            <person name="Que H."/>
            <person name="Xie Y."/>
            <person name="Holland P.W."/>
            <person name="Paps J."/>
            <person name="Zhu Y."/>
            <person name="Wu F."/>
            <person name="Chen Y."/>
            <person name="Wang J."/>
            <person name="Peng C."/>
            <person name="Meng J."/>
            <person name="Yang L."/>
            <person name="Liu J."/>
            <person name="Wen B."/>
            <person name="Zhang N."/>
            <person name="Huang Z."/>
            <person name="Zhu Q."/>
            <person name="Feng Y."/>
            <person name="Mount A."/>
            <person name="Hedgecock D."/>
            <person name="Xu Z."/>
            <person name="Liu Y."/>
            <person name="Domazet-Loso T."/>
            <person name="Du Y."/>
            <person name="Sun X."/>
            <person name="Zhang S."/>
            <person name="Liu B."/>
            <person name="Cheng P."/>
            <person name="Jiang X."/>
            <person name="Li J."/>
            <person name="Fan D."/>
            <person name="Wang W."/>
            <person name="Fu W."/>
            <person name="Wang T."/>
            <person name="Wang B."/>
            <person name="Zhang J."/>
            <person name="Peng Z."/>
            <person name="Li Y."/>
            <person name="Li N."/>
            <person name="Wang J."/>
            <person name="Chen M."/>
            <person name="He Y."/>
            <person name="Tan F."/>
            <person name="Song X."/>
            <person name="Zheng Q."/>
            <person name="Huang R."/>
            <person name="Yang H."/>
            <person name="Du X."/>
            <person name="Chen L."/>
            <person name="Yang M."/>
            <person name="Gaffney P.M."/>
            <person name="Wang S."/>
            <person name="Luo L."/>
            <person name="She Z."/>
            <person name="Ming Y."/>
            <person name="Huang W."/>
            <person name="Zhang S."/>
            <person name="Huang B."/>
            <person name="Zhang Y."/>
            <person name="Qu T."/>
            <person name="Ni P."/>
            <person name="Miao G."/>
            <person name="Wang J."/>
            <person name="Wang Q."/>
            <person name="Steinberg C.E."/>
            <person name="Wang H."/>
            <person name="Li N."/>
            <person name="Qian L."/>
            <person name="Zhang G."/>
            <person name="Li Y."/>
            <person name="Yang H."/>
            <person name="Liu X."/>
            <person name="Wang J."/>
            <person name="Yin Y."/>
            <person name="Wang J."/>
        </authorList>
    </citation>
    <scope>NUCLEOTIDE SEQUENCE [LARGE SCALE GENOMIC DNA]</scope>
    <source>
        <strain evidence="16">05x7-T-G4-1.051#20</strain>
    </source>
</reference>
<feature type="disulfide bond" evidence="13">
    <location>
        <begin position="960"/>
        <end position="969"/>
    </location>
</feature>
<feature type="domain" description="EGF-like" evidence="14">
    <location>
        <begin position="1148"/>
        <end position="1184"/>
    </location>
</feature>
<dbReference type="PRINTS" id="PR00237">
    <property type="entry name" value="GPCRRHODOPSN"/>
</dbReference>
<evidence type="ECO:0000256" key="9">
    <source>
        <dbReference type="ARBA" id="ARBA00022989"/>
    </source>
</evidence>
<dbReference type="InterPro" id="IPR001881">
    <property type="entry name" value="EGF-like_Ca-bd_dom"/>
</dbReference>
<evidence type="ECO:0000259" key="14">
    <source>
        <dbReference type="PROSITE" id="PS50026"/>
    </source>
</evidence>
<feature type="domain" description="EGF-like" evidence="14">
    <location>
        <begin position="934"/>
        <end position="970"/>
    </location>
</feature>
<evidence type="ECO:0000256" key="4">
    <source>
        <dbReference type="ARBA" id="ARBA00022692"/>
    </source>
</evidence>
<keyword evidence="9" id="KW-1133">Transmembrane helix</keyword>
<dbReference type="InterPro" id="IPR001774">
    <property type="entry name" value="DSL"/>
</dbReference>
<dbReference type="GO" id="GO:0004930">
    <property type="term" value="F:G protein-coupled receptor activity"/>
    <property type="evidence" value="ECO:0007669"/>
    <property type="project" value="InterPro"/>
</dbReference>
<dbReference type="CDD" id="cd14978">
    <property type="entry name" value="7tmA_FMRFamide_R-like"/>
    <property type="match status" value="1"/>
</dbReference>
<feature type="disulfide bond" evidence="13">
    <location>
        <begin position="1137"/>
        <end position="1146"/>
    </location>
</feature>
<feature type="disulfide bond" evidence="13">
    <location>
        <begin position="1174"/>
        <end position="1183"/>
    </location>
</feature>
<feature type="disulfide bond" evidence="13">
    <location>
        <begin position="1211"/>
        <end position="1220"/>
    </location>
</feature>
<feature type="domain" description="G-protein coupled receptors family 1 profile" evidence="15">
    <location>
        <begin position="56"/>
        <end position="326"/>
    </location>
</feature>
<feature type="disulfide bond" evidence="13">
    <location>
        <begin position="847"/>
        <end position="856"/>
    </location>
</feature>
<dbReference type="GO" id="GO:0016020">
    <property type="term" value="C:membrane"/>
    <property type="evidence" value="ECO:0007669"/>
    <property type="project" value="UniProtKB-SubCell"/>
</dbReference>
<dbReference type="FunFam" id="2.10.25.10:FF:000143">
    <property type="entry name" value="Protein crumbs 1"/>
    <property type="match status" value="1"/>
</dbReference>
<keyword evidence="5" id="KW-0732">Signal</keyword>
<dbReference type="FunFam" id="2.10.25.10:FF:000066">
    <property type="entry name" value="FAT atypical cadherin 4"/>
    <property type="match status" value="2"/>
</dbReference>
<evidence type="ECO:0000256" key="7">
    <source>
        <dbReference type="ARBA" id="ARBA00022782"/>
    </source>
</evidence>
<dbReference type="SUPFAM" id="SSF81321">
    <property type="entry name" value="Family A G protein-coupled receptor-like"/>
    <property type="match status" value="1"/>
</dbReference>
<dbReference type="PROSITE" id="PS00022">
    <property type="entry name" value="EGF_1"/>
    <property type="match status" value="15"/>
</dbReference>
<keyword evidence="11 13" id="KW-1015">Disulfide bond</keyword>
<feature type="domain" description="EGF-like" evidence="14">
    <location>
        <begin position="559"/>
        <end position="595"/>
    </location>
</feature>
<dbReference type="PANTHER" id="PTHR24049">
    <property type="entry name" value="CRUMBS FAMILY MEMBER"/>
    <property type="match status" value="1"/>
</dbReference>
<feature type="disulfide bond" evidence="13">
    <location>
        <begin position="884"/>
        <end position="893"/>
    </location>
</feature>
<feature type="domain" description="EGF-like" evidence="14">
    <location>
        <begin position="858"/>
        <end position="894"/>
    </location>
</feature>
<dbReference type="InterPro" id="IPR018097">
    <property type="entry name" value="EGF_Ca-bd_CS"/>
</dbReference>
<feature type="disulfide bond" evidence="13">
    <location>
        <begin position="810"/>
        <end position="819"/>
    </location>
</feature>
<dbReference type="InParanoid" id="K1RH78"/>
<feature type="domain" description="EGF-like" evidence="14">
    <location>
        <begin position="671"/>
        <end position="706"/>
    </location>
</feature>
<feature type="domain" description="EGF-like" evidence="14">
    <location>
        <begin position="1222"/>
        <end position="1258"/>
    </location>
</feature>
<dbReference type="InterPro" id="IPR017452">
    <property type="entry name" value="GPCR_Rhodpsn_7TM"/>
</dbReference>
<comment type="subcellular location">
    <subcellularLocation>
        <location evidence="1">Membrane</location>
    </subcellularLocation>
</comment>
<dbReference type="FunFam" id="2.10.25.10:FF:000151">
    <property type="entry name" value="FAT atypical cadherin 4"/>
    <property type="match status" value="1"/>
</dbReference>
<gene>
    <name evidence="16" type="ORF">CGI_10026527</name>
</gene>
<feature type="disulfide bond" evidence="13">
    <location>
        <begin position="696"/>
        <end position="705"/>
    </location>
</feature>
<accession>K1RH78</accession>
<evidence type="ECO:0000256" key="6">
    <source>
        <dbReference type="ARBA" id="ARBA00022737"/>
    </source>
</evidence>
<feature type="domain" description="EGF-like" evidence="14">
    <location>
        <begin position="707"/>
        <end position="743"/>
    </location>
</feature>
<dbReference type="InterPro" id="IPR000276">
    <property type="entry name" value="GPCR_Rhodpsn"/>
</dbReference>
<feature type="domain" description="EGF-like" evidence="14">
    <location>
        <begin position="1297"/>
        <end position="1333"/>
    </location>
</feature>
<feature type="disulfide bond" evidence="13">
    <location>
        <begin position="733"/>
        <end position="742"/>
    </location>
</feature>
<keyword evidence="3 13" id="KW-0245">EGF-like domain</keyword>
<feature type="disulfide bond" evidence="13">
    <location>
        <begin position="585"/>
        <end position="594"/>
    </location>
</feature>
<dbReference type="SUPFAM" id="SSF57196">
    <property type="entry name" value="EGF/Laminin"/>
    <property type="match status" value="15"/>
</dbReference>
<dbReference type="SMART" id="SM00051">
    <property type="entry name" value="DSL"/>
    <property type="match status" value="1"/>
</dbReference>
<evidence type="ECO:0000256" key="1">
    <source>
        <dbReference type="ARBA" id="ARBA00004370"/>
    </source>
</evidence>
<dbReference type="Pfam" id="PF00001">
    <property type="entry name" value="7tm_1"/>
    <property type="match status" value="1"/>
</dbReference>
<feature type="disulfide bond" evidence="13">
    <location>
        <begin position="674"/>
        <end position="684"/>
    </location>
</feature>
<dbReference type="PROSITE" id="PS00010">
    <property type="entry name" value="ASX_HYDROXYL"/>
    <property type="match status" value="9"/>
</dbReference>
<feature type="domain" description="EGF-like" evidence="14">
    <location>
        <begin position="896"/>
        <end position="932"/>
    </location>
</feature>
<feature type="domain" description="EGF-like" evidence="14">
    <location>
        <begin position="1111"/>
        <end position="1147"/>
    </location>
</feature>
<keyword evidence="7" id="KW-0221">Differentiation</keyword>
<keyword evidence="2" id="KW-0217">Developmental protein</keyword>
<dbReference type="InterPro" id="IPR000152">
    <property type="entry name" value="EGF-type_Asp/Asn_hydroxyl_site"/>
</dbReference>
<dbReference type="GO" id="GO:0005509">
    <property type="term" value="F:calcium ion binding"/>
    <property type="evidence" value="ECO:0007669"/>
    <property type="project" value="InterPro"/>
</dbReference>
<feature type="domain" description="EGF-like" evidence="14">
    <location>
        <begin position="597"/>
        <end position="632"/>
    </location>
</feature>
<dbReference type="FunFam" id="2.10.25.10:FF:000321">
    <property type="entry name" value="Protein delta homolog 1"/>
    <property type="match status" value="1"/>
</dbReference>
<dbReference type="SMART" id="SM00181">
    <property type="entry name" value="EGF"/>
    <property type="match status" value="20"/>
</dbReference>
<feature type="disulfide bond" evidence="13">
    <location>
        <begin position="622"/>
        <end position="631"/>
    </location>
</feature>
<comment type="caution">
    <text evidence="13">Lacks conserved residue(s) required for the propagation of feature annotation.</text>
</comment>
<keyword evidence="10" id="KW-0472">Membrane</keyword>
<feature type="domain" description="EGF-like" evidence="14">
    <location>
        <begin position="1037"/>
        <end position="1072"/>
    </location>
</feature>
<feature type="domain" description="EGF-like" evidence="14">
    <location>
        <begin position="781"/>
        <end position="820"/>
    </location>
</feature>
<keyword evidence="8" id="KW-0832">Ubl conjugation</keyword>
<dbReference type="HOGENOM" id="CLU_251965_0_0_1"/>
<evidence type="ECO:0000313" key="16">
    <source>
        <dbReference type="EMBL" id="EKC40840.1"/>
    </source>
</evidence>
<evidence type="ECO:0000256" key="13">
    <source>
        <dbReference type="PROSITE-ProRule" id="PRU00076"/>
    </source>
</evidence>
<dbReference type="Gene3D" id="1.20.1070.10">
    <property type="entry name" value="Rhodopsin 7-helix transmembrane proteins"/>
    <property type="match status" value="1"/>
</dbReference>
<evidence type="ECO:0000256" key="8">
    <source>
        <dbReference type="ARBA" id="ARBA00022843"/>
    </source>
</evidence>
<dbReference type="GO" id="GO:0030154">
    <property type="term" value="P:cell differentiation"/>
    <property type="evidence" value="ECO:0007669"/>
    <property type="project" value="UniProtKB-KW"/>
</dbReference>
<keyword evidence="12" id="KW-0325">Glycoprotein</keyword>
<feature type="disulfide bond" evidence="13">
    <location>
        <begin position="791"/>
        <end position="808"/>
    </location>
</feature>
<sequence length="1439" mass="160070">MSDIYHHLNGTYGTFDYESDCSNQAHPHTLFTQDLPGYQKFFNIFLPTACAIGIVGIVLTVVVLGRKNMTTSTNSYLTALAIADLGFLVFLVSKFFGSEEMSVEVYYKYYFYTGTIAPIFVETFLMASVWLTVVLAVERYIAICHPLKAIAICTVNRARLIIAGIFIFSFIIRIPRFFEFKLMTMSHCGNELVHILPTEMVMSKYYTKTYPIIVDCIVGCVLPLVALVLFNIKLILEIAKSSNYPRFHDVNMQNMIAREQLKITLMLVGIIIVFFVCQAPILVSYTVRHILSYTVANRQQLEIFNLVTLIALSLLTFKSSVNFIVYCWFSEKFWNTFKRVFCGKTCLDRQKCPRKHHTHTVHSADQNGSTSIHCNVVVFVHVDQVVIHNTTAATDRCNNRDNNCGFHINLCIKDHDSQCDESARAWVNMTGYESRVLGRNIGDRFNPLEMDANHTMGPSSILQVSVYNNDSSRLLLEQTLNGADQWTNGSQYILYNDQYRTFALHNSIISVTLTSWFFCAEGYHGPNCSVYCPGDPHRCIVNGVQYCKNGWQGQYCENNVDECHYACANFFGQCQDTIGGFRCHCGDFAFGEQCIMDRDECEEHPCNTGQCINTLGGHNCSCPADVTGVHCEELVATTCSPSTCSKNGACSVSKGKARCSCRFGHVGPDCSIECRMDCLNGGKCVRAPLGSPKCACSPGYQGASCEVQDLCFNHVCHNMGTCVQNGSSVNCLCDKGSYGAQCEFYDKCYDSPCKNNGDCKKLSRGQYHCICPSTWTGTNCQIYNCKHASPCQNHGTCLPVQTSLGYKCACPPSWYGDLCELNNACVSDPCQNSGTCVNVLNDYTCKCAKGFMGRNCQHRDLCYWGGKPCVNGGNCIVNTNVCNCSQSWIGVQCETNINECLYNPCGVFGTCTDSVGGYNCACTTSWTGKNCDVHMSSCTYHPCRNNGTCTDFDNTYICACNSQWTGRNCEKDINECTMSSPCRNGGTCSNYPGGYSCGCLNGWTGRHCENDIDECQQASSCPSHTLCSNTLGSYECLDCSTYTCYHNTRCMDTINGPRCNCSSTAWTGRQCDSKDFCRETCTTLEISNNHCPSRCGQYSECINKEDGYSCHYDPCKSNPCQHGGNCFKSHNDFNCKCDINWAGKACDQVNYCATNPCEHRGICVNLLDGYRCDCTPEWIGTNCTEVNYCYPNPCQHDGACTSLTNAFACLCSTEWTGHLCEKRNYCSTSPCRNDGICINGIASYSCNCTDNWIDRDCAQYDYCSSSPCKNLATCKNKIGNFECVCHEGFTGATCALAIDHCLSSPCRNNATCTNNPYGYYCRCASGYMGQDCGQDLDECKLNMCPPHSTCYNYDGGFECRWSKRSARDASPKHQVAKYSLSTYLKEELKNANRRFIATIEGKLWHLYLILSVKKEYGVMLIPTTFTFSVMTTTISAMTS</sequence>
<dbReference type="PROSITE" id="PS50262">
    <property type="entry name" value="G_PROTEIN_RECEP_F1_2"/>
    <property type="match status" value="1"/>
</dbReference>
<dbReference type="PROSITE" id="PS50026">
    <property type="entry name" value="EGF_3"/>
    <property type="match status" value="18"/>
</dbReference>
<dbReference type="InterPro" id="IPR049883">
    <property type="entry name" value="NOTCH1_EGF-like"/>
</dbReference>
<dbReference type="Gene3D" id="2.10.25.10">
    <property type="entry name" value="Laminin"/>
    <property type="match status" value="17"/>
</dbReference>
<dbReference type="EMBL" id="JH818113">
    <property type="protein sequence ID" value="EKC40840.1"/>
    <property type="molecule type" value="Genomic_DNA"/>
</dbReference>
<organism evidence="16">
    <name type="scientific">Magallana gigas</name>
    <name type="common">Pacific oyster</name>
    <name type="synonym">Crassostrea gigas</name>
    <dbReference type="NCBI Taxonomy" id="29159"/>
    <lineage>
        <taxon>Eukaryota</taxon>
        <taxon>Metazoa</taxon>
        <taxon>Spiralia</taxon>
        <taxon>Lophotrochozoa</taxon>
        <taxon>Mollusca</taxon>
        <taxon>Bivalvia</taxon>
        <taxon>Autobranchia</taxon>
        <taxon>Pteriomorphia</taxon>
        <taxon>Ostreida</taxon>
        <taxon>Ostreoidea</taxon>
        <taxon>Ostreidae</taxon>
        <taxon>Magallana</taxon>
    </lineage>
</organism>
<dbReference type="Pfam" id="PF00008">
    <property type="entry name" value="EGF"/>
    <property type="match status" value="9"/>
</dbReference>
<dbReference type="InterPro" id="IPR000742">
    <property type="entry name" value="EGF"/>
</dbReference>
<evidence type="ECO:0000256" key="5">
    <source>
        <dbReference type="ARBA" id="ARBA00022729"/>
    </source>
</evidence>
<dbReference type="CDD" id="cd00054">
    <property type="entry name" value="EGF_CA"/>
    <property type="match status" value="10"/>
</dbReference>
<evidence type="ECO:0000256" key="11">
    <source>
        <dbReference type="ARBA" id="ARBA00023157"/>
    </source>
</evidence>
<dbReference type="Pfam" id="PF07645">
    <property type="entry name" value="EGF_CA"/>
    <property type="match status" value="2"/>
</dbReference>
<dbReference type="PROSITE" id="PS01186">
    <property type="entry name" value="EGF_2"/>
    <property type="match status" value="5"/>
</dbReference>
<evidence type="ECO:0000256" key="10">
    <source>
        <dbReference type="ARBA" id="ARBA00023136"/>
    </source>
</evidence>
<proteinExistence type="predicted"/>
<feature type="disulfide bond" evidence="13">
    <location>
        <begin position="999"/>
        <end position="1008"/>
    </location>
</feature>
<feature type="domain" description="EGF-like" evidence="14">
    <location>
        <begin position="972"/>
        <end position="1009"/>
    </location>
</feature>
<evidence type="ECO:0000259" key="15">
    <source>
        <dbReference type="PROSITE" id="PS50262"/>
    </source>
</evidence>
<feature type="disulfide bond" evidence="13">
    <location>
        <begin position="922"/>
        <end position="931"/>
    </location>
</feature>
<dbReference type="FunFam" id="2.10.25.10:FF:000255">
    <property type="entry name" value="Sushi, nidogen and EGF-like domains 1"/>
    <property type="match status" value="1"/>
</dbReference>
<feature type="domain" description="EGF-like" evidence="14">
    <location>
        <begin position="821"/>
        <end position="857"/>
    </location>
</feature>
<evidence type="ECO:0000256" key="12">
    <source>
        <dbReference type="ARBA" id="ARBA00023180"/>
    </source>
</evidence>
<keyword evidence="4" id="KW-0812">Transmembrane</keyword>
<keyword evidence="6" id="KW-0677">Repeat</keyword>
<feature type="domain" description="EGF-like" evidence="14">
    <location>
        <begin position="1185"/>
        <end position="1221"/>
    </location>
</feature>
<dbReference type="FunFam" id="2.10.25.10:FF:000012">
    <property type="entry name" value="Delta-like protein"/>
    <property type="match status" value="1"/>
</dbReference>
<evidence type="ECO:0000256" key="3">
    <source>
        <dbReference type="ARBA" id="ARBA00022536"/>
    </source>
</evidence>
<feature type="disulfide bond" evidence="13">
    <location>
        <begin position="1285"/>
        <end position="1294"/>
    </location>
</feature>
<evidence type="ECO:0000256" key="2">
    <source>
        <dbReference type="ARBA" id="ARBA00022473"/>
    </source>
</evidence>